<feature type="region of interest" description="Disordered" evidence="1">
    <location>
        <begin position="135"/>
        <end position="156"/>
    </location>
</feature>
<organism evidence="3 4">
    <name type="scientific">Torulaspora globosa</name>
    <dbReference type="NCBI Taxonomy" id="48254"/>
    <lineage>
        <taxon>Eukaryota</taxon>
        <taxon>Fungi</taxon>
        <taxon>Dikarya</taxon>
        <taxon>Ascomycota</taxon>
        <taxon>Saccharomycotina</taxon>
        <taxon>Saccharomycetes</taxon>
        <taxon>Saccharomycetales</taxon>
        <taxon>Saccharomycetaceae</taxon>
        <taxon>Torulaspora</taxon>
    </lineage>
</organism>
<evidence type="ECO:0000313" key="3">
    <source>
        <dbReference type="EMBL" id="QLQ78077.1"/>
    </source>
</evidence>
<keyword evidence="2" id="KW-0732">Signal</keyword>
<proteinExistence type="predicted"/>
<reference evidence="3 4" key="1">
    <citation type="submission" date="2020-06" db="EMBL/GenBank/DDBJ databases">
        <title>The yeast mating-type switching endonuclease HO is a domesticated member of an unorthodox homing genetic element family.</title>
        <authorList>
            <person name="Coughlan A.Y."/>
            <person name="Lombardi L."/>
            <person name="Braun-Galleani S."/>
            <person name="Martos A.R."/>
            <person name="Galeote V."/>
            <person name="Bigey F."/>
            <person name="Dequin S."/>
            <person name="Byrne K.P."/>
            <person name="Wolfe K.H."/>
        </authorList>
    </citation>
    <scope>NUCLEOTIDE SEQUENCE [LARGE SCALE GENOMIC DNA]</scope>
    <source>
        <strain evidence="3 4">CBS2947</strain>
    </source>
</reference>
<evidence type="ECO:0000256" key="1">
    <source>
        <dbReference type="SAM" id="MobiDB-lite"/>
    </source>
</evidence>
<name>A0A7H9HMU0_9SACH</name>
<evidence type="ECO:0000256" key="2">
    <source>
        <dbReference type="SAM" id="SignalP"/>
    </source>
</evidence>
<dbReference type="Pfam" id="PF00660">
    <property type="entry name" value="SRP1_TIP1"/>
    <property type="match status" value="1"/>
</dbReference>
<dbReference type="OrthoDB" id="4069604at2759"/>
<feature type="compositionally biased region" description="Low complexity" evidence="1">
    <location>
        <begin position="137"/>
        <end position="156"/>
    </location>
</feature>
<sequence length="184" mass="19909">MRLVQQAGFLYALIVSALSLQSTPTASEAARASAAQANLPFYTVCLADINTNMPAYSSYMVDNNMQLPQAVANYYFHAVTLASTADLEADIASSFPFTEFQTFITQFPWYNSLKQKASVSTVYLPQDFMTSSTATSDQEATVTAETTTGQTVSTTDHSTTKNEAFSINPSFFVPILALFGALLA</sequence>
<dbReference type="EMBL" id="CP059267">
    <property type="protein sequence ID" value="QLQ78077.1"/>
    <property type="molecule type" value="Genomic_DNA"/>
</dbReference>
<protein>
    <submittedName>
        <fullName evidence="3">Uncharacterized protein</fullName>
    </submittedName>
</protein>
<dbReference type="InterPro" id="IPR000992">
    <property type="entry name" value="SRP1_TIP1"/>
</dbReference>
<evidence type="ECO:0000313" key="4">
    <source>
        <dbReference type="Proteomes" id="UP000510647"/>
    </source>
</evidence>
<keyword evidence="4" id="KW-1185">Reference proteome</keyword>
<dbReference type="AlphaFoldDB" id="A0A7H9HMU0"/>
<feature type="chain" id="PRO_5028842279" evidence="2">
    <location>
        <begin position="20"/>
        <end position="184"/>
    </location>
</feature>
<accession>A0A7H9HMU0</accession>
<feature type="signal peptide" evidence="2">
    <location>
        <begin position="1"/>
        <end position="19"/>
    </location>
</feature>
<gene>
    <name evidence="3" type="ORF">HG537_0A03240</name>
</gene>
<dbReference type="Proteomes" id="UP000510647">
    <property type="component" value="Chromosome 1"/>
</dbReference>